<evidence type="ECO:0000313" key="9">
    <source>
        <dbReference type="Proteomes" id="UP000054529"/>
    </source>
</evidence>
<feature type="domain" description="Tetrapyrrole methylase" evidence="7">
    <location>
        <begin position="4"/>
        <end position="201"/>
    </location>
</feature>
<protein>
    <recommendedName>
        <fullName evidence="6">Ribosomal RNA small subunit methyltransferase I</fullName>
        <ecNumber evidence="6">2.1.1.198</ecNumber>
    </recommendedName>
    <alternativeName>
        <fullName evidence="6">16S rRNA 2'-O-ribose C1402 methyltransferase</fullName>
    </alternativeName>
    <alternativeName>
        <fullName evidence="6">rRNA (cytidine-2'-O-)-methyltransferase RsmI</fullName>
    </alternativeName>
</protein>
<reference evidence="8 9" key="1">
    <citation type="journal article" date="2014" name="G3 (Bethesda)">
        <title>Genome sequence of Candidatus Riesia pediculischaeffi, endosymbiont of chimpanzee lice, and genomic comparison of recently acquired endosymbionts from human and chimpanzee lice.</title>
        <authorList>
            <person name="Boyd B.M."/>
            <person name="Allen J.M."/>
            <person name="de Crecy-Lagard V."/>
            <person name="Reed D.L."/>
        </authorList>
    </citation>
    <scope>NUCLEOTIDE SEQUENCE [LARGE SCALE GENOMIC DNA]</scope>
    <source>
        <strain evidence="8 9">PTSU</strain>
    </source>
</reference>
<comment type="catalytic activity">
    <reaction evidence="6">
        <text>cytidine(1402) in 16S rRNA + S-adenosyl-L-methionine = 2'-O-methylcytidine(1402) in 16S rRNA + S-adenosyl-L-homocysteine + H(+)</text>
        <dbReference type="Rhea" id="RHEA:42924"/>
        <dbReference type="Rhea" id="RHEA-COMP:10285"/>
        <dbReference type="Rhea" id="RHEA-COMP:10286"/>
        <dbReference type="ChEBI" id="CHEBI:15378"/>
        <dbReference type="ChEBI" id="CHEBI:57856"/>
        <dbReference type="ChEBI" id="CHEBI:59789"/>
        <dbReference type="ChEBI" id="CHEBI:74495"/>
        <dbReference type="ChEBI" id="CHEBI:82748"/>
        <dbReference type="EC" id="2.1.1.198"/>
    </reaction>
</comment>
<evidence type="ECO:0000256" key="2">
    <source>
        <dbReference type="ARBA" id="ARBA00022552"/>
    </source>
</evidence>
<dbReference type="FunFam" id="3.30.950.10:FF:000002">
    <property type="entry name" value="Ribosomal RNA small subunit methyltransferase I"/>
    <property type="match status" value="1"/>
</dbReference>
<keyword evidence="1 6" id="KW-0963">Cytoplasm</keyword>
<keyword evidence="3 6" id="KW-0489">Methyltransferase</keyword>
<accession>A0A0C1V7C3</accession>
<dbReference type="PANTHER" id="PTHR46111">
    <property type="entry name" value="RIBOSOMAL RNA SMALL SUBUNIT METHYLTRANSFERASE I"/>
    <property type="match status" value="1"/>
</dbReference>
<dbReference type="InterPro" id="IPR000878">
    <property type="entry name" value="4pyrrol_Mease"/>
</dbReference>
<comment type="function">
    <text evidence="6">Catalyzes the 2'-O-methylation of the ribose of cytidine 1402 (C1402) in 16S rRNA.</text>
</comment>
<evidence type="ECO:0000256" key="1">
    <source>
        <dbReference type="ARBA" id="ARBA00022490"/>
    </source>
</evidence>
<dbReference type="InterPro" id="IPR014776">
    <property type="entry name" value="4pyrrole_Mease_sub2"/>
</dbReference>
<dbReference type="RefSeq" id="WP_039719440.1">
    <property type="nucleotide sequence ID" value="NZ_AWXV01000001.1"/>
</dbReference>
<comment type="caution">
    <text evidence="8">The sequence shown here is derived from an EMBL/GenBank/DDBJ whole genome shotgun (WGS) entry which is preliminary data.</text>
</comment>
<keyword evidence="4 6" id="KW-0808">Transferase</keyword>
<name>A0A0C1V7C3_9ENTR</name>
<dbReference type="Gene3D" id="3.30.950.10">
    <property type="entry name" value="Methyltransferase, Cobalt-precorrin-4 Transmethylase, Domain 2"/>
    <property type="match status" value="1"/>
</dbReference>
<dbReference type="NCBIfam" id="TIGR00096">
    <property type="entry name" value="16S rRNA (cytidine(1402)-2'-O)-methyltransferase"/>
    <property type="match status" value="1"/>
</dbReference>
<dbReference type="PIRSF" id="PIRSF005917">
    <property type="entry name" value="MTase_YraL"/>
    <property type="match status" value="1"/>
</dbReference>
<evidence type="ECO:0000256" key="4">
    <source>
        <dbReference type="ARBA" id="ARBA00022679"/>
    </source>
</evidence>
<dbReference type="HOGENOM" id="CLU_044779_4_0_6"/>
<dbReference type="Gene3D" id="3.40.1010.10">
    <property type="entry name" value="Cobalt-precorrin-4 Transmethylase, Domain 1"/>
    <property type="match status" value="1"/>
</dbReference>
<dbReference type="HAMAP" id="MF_01877">
    <property type="entry name" value="16SrRNA_methyltr_I"/>
    <property type="match status" value="1"/>
</dbReference>
<dbReference type="Proteomes" id="UP000054529">
    <property type="component" value="Unassembled WGS sequence"/>
</dbReference>
<evidence type="ECO:0000259" key="7">
    <source>
        <dbReference type="Pfam" id="PF00590"/>
    </source>
</evidence>
<dbReference type="EMBL" id="AWXV01000001">
    <property type="protein sequence ID" value="KIE64294.1"/>
    <property type="molecule type" value="Genomic_DNA"/>
</dbReference>
<dbReference type="GO" id="GO:0005737">
    <property type="term" value="C:cytoplasm"/>
    <property type="evidence" value="ECO:0007669"/>
    <property type="project" value="UniProtKB-SubCell"/>
</dbReference>
<sequence>MSSLYIVPTPIGNLEDITLRAINVLKEVDLIAVENIRRTLPILNYYQIRKRIVTLNRENELFLTGKLVSIISKGKKVAIVSSSGTPLINDPGYYFVSQCIKQSIRVIPLPGACSAITALSASGMPSDRFCYEGFLPRKKLSKSKKLKQLDRESRTLIFYESPRRILDTLECISNIFGNSRKVVLAREVTKLWESFQTGTAGYLIELIKRGEIKQKGEIVLIVEGYKIKKSFERERTDNKINSDVQKLLVHLLKFLSLKGVVQIVGKACNIDKNCLYNFIIKNRQTLNDL</sequence>
<dbReference type="SUPFAM" id="SSF53790">
    <property type="entry name" value="Tetrapyrrole methylase"/>
    <property type="match status" value="1"/>
</dbReference>
<evidence type="ECO:0000256" key="3">
    <source>
        <dbReference type="ARBA" id="ARBA00022603"/>
    </source>
</evidence>
<organism evidence="8 9">
    <name type="scientific">Candidatus Riesia pediculischaeffi PTSU</name>
    <dbReference type="NCBI Taxonomy" id="1401651"/>
    <lineage>
        <taxon>Bacteria</taxon>
        <taxon>Pseudomonadati</taxon>
        <taxon>Pseudomonadota</taxon>
        <taxon>Gammaproteobacteria</taxon>
        <taxon>Enterobacterales</taxon>
        <taxon>Enterobacteriaceae</taxon>
        <taxon>Candidatus Riesia</taxon>
    </lineage>
</organism>
<dbReference type="PATRIC" id="fig|1401651.3.peg.16"/>
<keyword evidence="5 6" id="KW-0949">S-adenosyl-L-methionine</keyword>
<dbReference type="AlphaFoldDB" id="A0A0C1V7C3"/>
<dbReference type="InterPro" id="IPR035996">
    <property type="entry name" value="4pyrrol_Methylase_sf"/>
</dbReference>
<proteinExistence type="inferred from homology"/>
<evidence type="ECO:0000256" key="6">
    <source>
        <dbReference type="HAMAP-Rule" id="MF_01877"/>
    </source>
</evidence>
<evidence type="ECO:0000256" key="5">
    <source>
        <dbReference type="ARBA" id="ARBA00022691"/>
    </source>
</evidence>
<comment type="similarity">
    <text evidence="6">Belongs to the methyltransferase superfamily. RsmI family.</text>
</comment>
<dbReference type="CDD" id="cd11648">
    <property type="entry name" value="RsmI"/>
    <property type="match status" value="1"/>
</dbReference>
<dbReference type="InterPro" id="IPR014777">
    <property type="entry name" value="4pyrrole_Mease_sub1"/>
</dbReference>
<dbReference type="EC" id="2.1.1.198" evidence="6"/>
<dbReference type="InterPro" id="IPR008189">
    <property type="entry name" value="rRNA_ssu_MeTfrase_I"/>
</dbReference>
<dbReference type="OrthoDB" id="9809084at2"/>
<dbReference type="PANTHER" id="PTHR46111:SF1">
    <property type="entry name" value="RIBOSOMAL RNA SMALL SUBUNIT METHYLTRANSFERASE I"/>
    <property type="match status" value="1"/>
</dbReference>
<evidence type="ECO:0000313" key="8">
    <source>
        <dbReference type="EMBL" id="KIE64294.1"/>
    </source>
</evidence>
<comment type="subcellular location">
    <subcellularLocation>
        <location evidence="6">Cytoplasm</location>
    </subcellularLocation>
</comment>
<dbReference type="GO" id="GO:0070677">
    <property type="term" value="F:rRNA (cytosine-2'-O-)-methyltransferase activity"/>
    <property type="evidence" value="ECO:0007669"/>
    <property type="project" value="UniProtKB-UniRule"/>
</dbReference>
<gene>
    <name evidence="6" type="primary">rsmI</name>
    <name evidence="8" type="ORF">P689_12318</name>
</gene>
<dbReference type="Pfam" id="PF00590">
    <property type="entry name" value="TP_methylase"/>
    <property type="match status" value="1"/>
</dbReference>
<keyword evidence="2 6" id="KW-0698">rRNA processing</keyword>